<keyword evidence="1" id="KW-0472">Membrane</keyword>
<dbReference type="Proteomes" id="UP000308652">
    <property type="component" value="Unassembled WGS sequence"/>
</dbReference>
<name>A0A5C3LS41_9AGAR</name>
<sequence>MSFSVVSPLVEVFRYSLKPIAPFTWFGVGISTLDIVATFRLCLILRQIRESLHAKHVSTKGTANVEDKSYVRSLATTLLVVYGGEAMTAPLLGTPPSFMVSGVVPALYAAAQAIIDYLPSVPEMSADLELPLSIVDGFTRAYLLCNLIPPAVTANSSPLLASSPWTLLVTSLITANGGFFLTNLFSFLNPTPLSVQTPPEIQAYGWTTADLWCAPAITGLYALLTHAQPFWADVHSVIVQLLGGSQLEKGVEAIDPEVARAVCALLLSTLFAGRTAKNFGLWNPFPQQKEIEHKEKTQ</sequence>
<evidence type="ECO:0000313" key="3">
    <source>
        <dbReference type="Proteomes" id="UP000308652"/>
    </source>
</evidence>
<keyword evidence="1" id="KW-0812">Transmembrane</keyword>
<keyword evidence="3" id="KW-1185">Reference proteome</keyword>
<keyword evidence="1" id="KW-1133">Transmembrane helix</keyword>
<proteinExistence type="predicted"/>
<accession>A0A5C3LS41</accession>
<dbReference type="OrthoDB" id="3192156at2759"/>
<dbReference type="EMBL" id="ML213627">
    <property type="protein sequence ID" value="TFK34866.1"/>
    <property type="molecule type" value="Genomic_DNA"/>
</dbReference>
<protein>
    <submittedName>
        <fullName evidence="2">Uncharacterized protein</fullName>
    </submittedName>
</protein>
<dbReference type="AlphaFoldDB" id="A0A5C3LS41"/>
<feature type="transmembrane region" description="Helical" evidence="1">
    <location>
        <begin position="20"/>
        <end position="45"/>
    </location>
</feature>
<evidence type="ECO:0000313" key="2">
    <source>
        <dbReference type="EMBL" id="TFK34866.1"/>
    </source>
</evidence>
<reference evidence="2 3" key="1">
    <citation type="journal article" date="2019" name="Nat. Ecol. Evol.">
        <title>Megaphylogeny resolves global patterns of mushroom evolution.</title>
        <authorList>
            <person name="Varga T."/>
            <person name="Krizsan K."/>
            <person name="Foldi C."/>
            <person name="Dima B."/>
            <person name="Sanchez-Garcia M."/>
            <person name="Sanchez-Ramirez S."/>
            <person name="Szollosi G.J."/>
            <person name="Szarkandi J.G."/>
            <person name="Papp V."/>
            <person name="Albert L."/>
            <person name="Andreopoulos W."/>
            <person name="Angelini C."/>
            <person name="Antonin V."/>
            <person name="Barry K.W."/>
            <person name="Bougher N.L."/>
            <person name="Buchanan P."/>
            <person name="Buyck B."/>
            <person name="Bense V."/>
            <person name="Catcheside P."/>
            <person name="Chovatia M."/>
            <person name="Cooper J."/>
            <person name="Damon W."/>
            <person name="Desjardin D."/>
            <person name="Finy P."/>
            <person name="Geml J."/>
            <person name="Haridas S."/>
            <person name="Hughes K."/>
            <person name="Justo A."/>
            <person name="Karasinski D."/>
            <person name="Kautmanova I."/>
            <person name="Kiss B."/>
            <person name="Kocsube S."/>
            <person name="Kotiranta H."/>
            <person name="LaButti K.M."/>
            <person name="Lechner B.E."/>
            <person name="Liimatainen K."/>
            <person name="Lipzen A."/>
            <person name="Lukacs Z."/>
            <person name="Mihaltcheva S."/>
            <person name="Morgado L.N."/>
            <person name="Niskanen T."/>
            <person name="Noordeloos M.E."/>
            <person name="Ohm R.A."/>
            <person name="Ortiz-Santana B."/>
            <person name="Ovrebo C."/>
            <person name="Racz N."/>
            <person name="Riley R."/>
            <person name="Savchenko A."/>
            <person name="Shiryaev A."/>
            <person name="Soop K."/>
            <person name="Spirin V."/>
            <person name="Szebenyi C."/>
            <person name="Tomsovsky M."/>
            <person name="Tulloss R.E."/>
            <person name="Uehling J."/>
            <person name="Grigoriev I.V."/>
            <person name="Vagvolgyi C."/>
            <person name="Papp T."/>
            <person name="Martin F.M."/>
            <person name="Miettinen O."/>
            <person name="Hibbett D.S."/>
            <person name="Nagy L.G."/>
        </authorList>
    </citation>
    <scope>NUCLEOTIDE SEQUENCE [LARGE SCALE GENOMIC DNA]</scope>
    <source>
        <strain evidence="2 3">CBS 166.37</strain>
    </source>
</reference>
<evidence type="ECO:0000256" key="1">
    <source>
        <dbReference type="SAM" id="Phobius"/>
    </source>
</evidence>
<gene>
    <name evidence="2" type="ORF">BDQ12DRAFT_635800</name>
</gene>
<organism evidence="2 3">
    <name type="scientific">Crucibulum laeve</name>
    <dbReference type="NCBI Taxonomy" id="68775"/>
    <lineage>
        <taxon>Eukaryota</taxon>
        <taxon>Fungi</taxon>
        <taxon>Dikarya</taxon>
        <taxon>Basidiomycota</taxon>
        <taxon>Agaricomycotina</taxon>
        <taxon>Agaricomycetes</taxon>
        <taxon>Agaricomycetidae</taxon>
        <taxon>Agaricales</taxon>
        <taxon>Agaricineae</taxon>
        <taxon>Nidulariaceae</taxon>
        <taxon>Crucibulum</taxon>
    </lineage>
</organism>